<dbReference type="SUPFAM" id="SSF51735">
    <property type="entry name" value="NAD(P)-binding Rossmann-fold domains"/>
    <property type="match status" value="1"/>
</dbReference>
<name>A0A565CHE0_9BRAS</name>
<dbReference type="AlphaFoldDB" id="A0A565CHE0"/>
<comment type="caution">
    <text evidence="4">The sequence shown here is derived from an EMBL/GenBank/DDBJ whole genome shotgun (WGS) entry which is preliminary data.</text>
</comment>
<gene>
    <name evidence="4" type="ORF">ANE_LOCUS23582</name>
</gene>
<dbReference type="InterPro" id="IPR036291">
    <property type="entry name" value="NAD(P)-bd_dom_sf"/>
</dbReference>
<dbReference type="PRINTS" id="PR00081">
    <property type="entry name" value="GDHRDH"/>
</dbReference>
<dbReference type="OrthoDB" id="542013at2759"/>
<keyword evidence="5" id="KW-1185">Reference proteome</keyword>
<evidence type="ECO:0000313" key="5">
    <source>
        <dbReference type="Proteomes" id="UP000489600"/>
    </source>
</evidence>
<dbReference type="Gene3D" id="3.40.50.720">
    <property type="entry name" value="NAD(P)-binding Rossmann-like Domain"/>
    <property type="match status" value="1"/>
</dbReference>
<reference evidence="4" key="1">
    <citation type="submission" date="2019-07" db="EMBL/GenBank/DDBJ databases">
        <authorList>
            <person name="Dittberner H."/>
        </authorList>
    </citation>
    <scope>NUCLEOTIDE SEQUENCE [LARGE SCALE GENOMIC DNA]</scope>
</reference>
<keyword evidence="3" id="KW-0472">Membrane</keyword>
<organism evidence="4 5">
    <name type="scientific">Arabis nemorensis</name>
    <dbReference type="NCBI Taxonomy" id="586526"/>
    <lineage>
        <taxon>Eukaryota</taxon>
        <taxon>Viridiplantae</taxon>
        <taxon>Streptophyta</taxon>
        <taxon>Embryophyta</taxon>
        <taxon>Tracheophyta</taxon>
        <taxon>Spermatophyta</taxon>
        <taxon>Magnoliopsida</taxon>
        <taxon>eudicotyledons</taxon>
        <taxon>Gunneridae</taxon>
        <taxon>Pentapetalae</taxon>
        <taxon>rosids</taxon>
        <taxon>malvids</taxon>
        <taxon>Brassicales</taxon>
        <taxon>Brassicaceae</taxon>
        <taxon>Arabideae</taxon>
        <taxon>Arabis</taxon>
    </lineage>
</organism>
<dbReference type="PANTHER" id="PTHR24320:SF185">
    <property type="entry name" value="3-OXOACYL-[ACYL-CARRIER-PROTEIN] REDUCTASE"/>
    <property type="match status" value="1"/>
</dbReference>
<dbReference type="EMBL" id="CABITT030000008">
    <property type="protein sequence ID" value="VVB13138.1"/>
    <property type="molecule type" value="Genomic_DNA"/>
</dbReference>
<accession>A0A565CHE0</accession>
<keyword evidence="3" id="KW-1133">Transmembrane helix</keyword>
<sequence length="365" mass="40968">MIEMGNLKEALNFICSFDFWRMALFWNIALLFSYFQLLKRRIFGSKSSSSSSSNHSWNSSHRPICVITGATSGLGKATAFALSRKGFYVVLVGRSSHLLSKTLKEIKKQNEDAQLKAFEVDMSSFQSVLKFRNSLEQWLLESGLHSSIQLLMNNAGILATSSRPTVEGFDRMIATNYIGAFSLTKLLLPFLKNSPVPSRVVNVTSFTHRSAFAARFDKDSVTGMYSSGSKQYPCARIYEYSKLCLLLFSYELHRQLRLTDDSHHVSVVAVDPGAVKTNIMHELPSYIQIIAFYGLKIFRLMQSSEDAAELIIDAALAPPEVSDKYFFGGNGRTIESSGISRDPKLAKELWDTSCLIFNRLQQTHT</sequence>
<evidence type="ECO:0000256" key="1">
    <source>
        <dbReference type="ARBA" id="ARBA00006484"/>
    </source>
</evidence>
<proteinExistence type="inferred from homology"/>
<protein>
    <submittedName>
        <fullName evidence="4">Uncharacterized protein</fullName>
    </submittedName>
</protein>
<keyword evidence="3" id="KW-0812">Transmembrane</keyword>
<evidence type="ECO:0000256" key="2">
    <source>
        <dbReference type="ARBA" id="ARBA00023002"/>
    </source>
</evidence>
<dbReference type="GO" id="GO:0016491">
    <property type="term" value="F:oxidoreductase activity"/>
    <property type="evidence" value="ECO:0007669"/>
    <property type="project" value="UniProtKB-KW"/>
</dbReference>
<feature type="transmembrane region" description="Helical" evidence="3">
    <location>
        <begin position="20"/>
        <end position="38"/>
    </location>
</feature>
<dbReference type="Proteomes" id="UP000489600">
    <property type="component" value="Unassembled WGS sequence"/>
</dbReference>
<evidence type="ECO:0000313" key="4">
    <source>
        <dbReference type="EMBL" id="VVB13138.1"/>
    </source>
</evidence>
<dbReference type="InterPro" id="IPR002347">
    <property type="entry name" value="SDR_fam"/>
</dbReference>
<dbReference type="PANTHER" id="PTHR24320">
    <property type="entry name" value="RETINOL DEHYDROGENASE"/>
    <property type="match status" value="1"/>
</dbReference>
<keyword evidence="2" id="KW-0560">Oxidoreductase</keyword>
<evidence type="ECO:0000256" key="3">
    <source>
        <dbReference type="SAM" id="Phobius"/>
    </source>
</evidence>
<dbReference type="Pfam" id="PF00106">
    <property type="entry name" value="adh_short"/>
    <property type="match status" value="1"/>
</dbReference>
<comment type="similarity">
    <text evidence="1">Belongs to the short-chain dehydrogenases/reductases (SDR) family.</text>
</comment>